<keyword evidence="6 9" id="KW-0862">Zinc</keyword>
<dbReference type="Gene3D" id="1.10.8.60">
    <property type="match status" value="1"/>
</dbReference>
<keyword evidence="9" id="KW-1003">Cell membrane</keyword>
<evidence type="ECO:0000256" key="4">
    <source>
        <dbReference type="ARBA" id="ARBA00022741"/>
    </source>
</evidence>
<dbReference type="Pfam" id="PF06480">
    <property type="entry name" value="FtsH_ext"/>
    <property type="match status" value="1"/>
</dbReference>
<evidence type="ECO:0000256" key="2">
    <source>
        <dbReference type="ARBA" id="ARBA00022670"/>
    </source>
</evidence>
<dbReference type="InterPro" id="IPR027417">
    <property type="entry name" value="P-loop_NTPase"/>
</dbReference>
<feature type="coiled-coil region" evidence="11">
    <location>
        <begin position="109"/>
        <end position="136"/>
    </location>
</feature>
<evidence type="ECO:0000256" key="11">
    <source>
        <dbReference type="SAM" id="Coils"/>
    </source>
</evidence>
<dbReference type="InterPro" id="IPR003959">
    <property type="entry name" value="ATPase_AAA_core"/>
</dbReference>
<evidence type="ECO:0000256" key="8">
    <source>
        <dbReference type="ARBA" id="ARBA00023049"/>
    </source>
</evidence>
<keyword evidence="9" id="KW-0472">Membrane</keyword>
<comment type="caution">
    <text evidence="13">The sequence shown here is derived from an EMBL/GenBank/DDBJ whole genome shotgun (WGS) entry which is preliminary data.</text>
</comment>
<protein>
    <recommendedName>
        <fullName evidence="9">ATP-dependent zinc metalloprotease FtsH</fullName>
        <ecNumber evidence="9">3.4.24.-</ecNumber>
    </recommendedName>
</protein>
<evidence type="ECO:0000256" key="3">
    <source>
        <dbReference type="ARBA" id="ARBA00022723"/>
    </source>
</evidence>
<dbReference type="InterPro" id="IPR003960">
    <property type="entry name" value="ATPase_AAA_CS"/>
</dbReference>
<evidence type="ECO:0000313" key="13">
    <source>
        <dbReference type="EMBL" id="MFD2518731.1"/>
    </source>
</evidence>
<keyword evidence="11" id="KW-0175">Coiled coil</keyword>
<evidence type="ECO:0000256" key="7">
    <source>
        <dbReference type="ARBA" id="ARBA00022840"/>
    </source>
</evidence>
<reference evidence="14" key="1">
    <citation type="journal article" date="2019" name="Int. J. Syst. Evol. Microbiol.">
        <title>The Global Catalogue of Microorganisms (GCM) 10K type strain sequencing project: providing services to taxonomists for standard genome sequencing and annotation.</title>
        <authorList>
            <consortium name="The Broad Institute Genomics Platform"/>
            <consortium name="The Broad Institute Genome Sequencing Center for Infectious Disease"/>
            <person name="Wu L."/>
            <person name="Ma J."/>
        </authorList>
    </citation>
    <scope>NUCLEOTIDE SEQUENCE [LARGE SCALE GENOMIC DNA]</scope>
    <source>
        <strain evidence="14">KCTC 42585</strain>
    </source>
</reference>
<dbReference type="GO" id="GO:0008237">
    <property type="term" value="F:metallopeptidase activity"/>
    <property type="evidence" value="ECO:0007669"/>
    <property type="project" value="UniProtKB-KW"/>
</dbReference>
<dbReference type="SUPFAM" id="SSF140990">
    <property type="entry name" value="FtsH protease domain-like"/>
    <property type="match status" value="1"/>
</dbReference>
<evidence type="ECO:0000256" key="6">
    <source>
        <dbReference type="ARBA" id="ARBA00022833"/>
    </source>
</evidence>
<dbReference type="Gene3D" id="3.40.1690.20">
    <property type="match status" value="1"/>
</dbReference>
<dbReference type="RefSeq" id="WP_380753373.1">
    <property type="nucleotide sequence ID" value="NZ_JBHULT010000010.1"/>
</dbReference>
<evidence type="ECO:0000256" key="9">
    <source>
        <dbReference type="HAMAP-Rule" id="MF_01458"/>
    </source>
</evidence>
<keyword evidence="4 9" id="KW-0547">Nucleotide-binding</keyword>
<feature type="binding site" evidence="9">
    <location>
        <position position="463"/>
    </location>
    <ligand>
        <name>Zn(2+)</name>
        <dbReference type="ChEBI" id="CHEBI:29105"/>
        <note>catalytic</note>
    </ligand>
</feature>
<comment type="subcellular location">
    <subcellularLocation>
        <location evidence="9">Cell membrane</location>
        <topology evidence="9">Multi-pass membrane protein</topology>
        <orientation evidence="9">Cytoplasmic side</orientation>
    </subcellularLocation>
</comment>
<keyword evidence="3 9" id="KW-0479">Metal-binding</keyword>
<comment type="similarity">
    <text evidence="10">Belongs to the AAA ATPase family.</text>
</comment>
<keyword evidence="14" id="KW-1185">Reference proteome</keyword>
<organism evidence="13 14">
    <name type="scientific">Salinimicrobium flavum</name>
    <dbReference type="NCBI Taxonomy" id="1737065"/>
    <lineage>
        <taxon>Bacteria</taxon>
        <taxon>Pseudomonadati</taxon>
        <taxon>Bacteroidota</taxon>
        <taxon>Flavobacteriia</taxon>
        <taxon>Flavobacteriales</taxon>
        <taxon>Flavobacteriaceae</taxon>
        <taxon>Salinimicrobium</taxon>
    </lineage>
</organism>
<feature type="binding site" evidence="9">
    <location>
        <position position="459"/>
    </location>
    <ligand>
        <name>Zn(2+)</name>
        <dbReference type="ChEBI" id="CHEBI:29105"/>
        <note>catalytic</note>
    </ligand>
</feature>
<keyword evidence="8 9" id="KW-0482">Metalloprotease</keyword>
<dbReference type="EC" id="3.4.24.-" evidence="9"/>
<feature type="domain" description="AAA+ ATPase" evidence="12">
    <location>
        <begin position="228"/>
        <end position="368"/>
    </location>
</feature>
<evidence type="ECO:0000256" key="5">
    <source>
        <dbReference type="ARBA" id="ARBA00022801"/>
    </source>
</evidence>
<feature type="transmembrane region" description="Helical" evidence="9">
    <location>
        <begin position="143"/>
        <end position="161"/>
    </location>
</feature>
<dbReference type="InterPro" id="IPR050928">
    <property type="entry name" value="ATP-dep_Zn_Metalloprotease"/>
</dbReference>
<dbReference type="PANTHER" id="PTHR43655">
    <property type="entry name" value="ATP-DEPENDENT PROTEASE"/>
    <property type="match status" value="1"/>
</dbReference>
<dbReference type="InterPro" id="IPR041569">
    <property type="entry name" value="AAA_lid_3"/>
</dbReference>
<dbReference type="Proteomes" id="UP001597468">
    <property type="component" value="Unassembled WGS sequence"/>
</dbReference>
<dbReference type="Pfam" id="PF17862">
    <property type="entry name" value="AAA_lid_3"/>
    <property type="match status" value="1"/>
</dbReference>
<keyword evidence="5 9" id="KW-0378">Hydrolase</keyword>
<dbReference type="EMBL" id="JBHULT010000010">
    <property type="protein sequence ID" value="MFD2518731.1"/>
    <property type="molecule type" value="Genomic_DNA"/>
</dbReference>
<evidence type="ECO:0000313" key="14">
    <source>
        <dbReference type="Proteomes" id="UP001597468"/>
    </source>
</evidence>
<keyword evidence="9" id="KW-0812">Transmembrane</keyword>
<keyword evidence="2 9" id="KW-0645">Protease</keyword>
<comment type="cofactor">
    <cofactor evidence="9">
        <name>Zn(2+)</name>
        <dbReference type="ChEBI" id="CHEBI:29105"/>
    </cofactor>
    <text evidence="9">Binds 1 zinc ion per subunit.</text>
</comment>
<dbReference type="SUPFAM" id="SSF52540">
    <property type="entry name" value="P-loop containing nucleoside triphosphate hydrolases"/>
    <property type="match status" value="1"/>
</dbReference>
<feature type="transmembrane region" description="Helical" evidence="9">
    <location>
        <begin position="20"/>
        <end position="36"/>
    </location>
</feature>
<dbReference type="PROSITE" id="PS00674">
    <property type="entry name" value="AAA"/>
    <property type="match status" value="1"/>
</dbReference>
<comment type="subunit">
    <text evidence="9">Homohexamer.</text>
</comment>
<dbReference type="Gene3D" id="1.20.58.760">
    <property type="entry name" value="Peptidase M41"/>
    <property type="match status" value="1"/>
</dbReference>
<keyword evidence="7 9" id="KW-0067">ATP-binding</keyword>
<dbReference type="NCBIfam" id="TIGR01241">
    <property type="entry name" value="FtsH_fam"/>
    <property type="match status" value="1"/>
</dbReference>
<evidence type="ECO:0000259" key="12">
    <source>
        <dbReference type="SMART" id="SM00382"/>
    </source>
</evidence>
<evidence type="ECO:0000256" key="10">
    <source>
        <dbReference type="RuleBase" id="RU003651"/>
    </source>
</evidence>
<name>A0ABW5IZ26_9FLAO</name>
<dbReference type="InterPro" id="IPR037219">
    <property type="entry name" value="Peptidase_M41-like"/>
</dbReference>
<keyword evidence="9" id="KW-1133">Transmembrane helix</keyword>
<feature type="coiled-coil region" evidence="11">
    <location>
        <begin position="595"/>
        <end position="626"/>
    </location>
</feature>
<comment type="similarity">
    <text evidence="1 9">In the C-terminal section; belongs to the peptidase M41 family.</text>
</comment>
<dbReference type="InterPro" id="IPR005936">
    <property type="entry name" value="FtsH"/>
</dbReference>
<dbReference type="SMART" id="SM00382">
    <property type="entry name" value="AAA"/>
    <property type="match status" value="1"/>
</dbReference>
<proteinExistence type="inferred from homology"/>
<accession>A0ABW5IZ26</accession>
<evidence type="ECO:0000256" key="1">
    <source>
        <dbReference type="ARBA" id="ARBA00010044"/>
    </source>
</evidence>
<comment type="function">
    <text evidence="9">Acts as a processive, ATP-dependent zinc metallopeptidase for both cytoplasmic and membrane proteins. Plays a role in the quality control of integral membrane proteins.</text>
</comment>
<feature type="binding site" evidence="9">
    <location>
        <position position="534"/>
    </location>
    <ligand>
        <name>Zn(2+)</name>
        <dbReference type="ChEBI" id="CHEBI:29105"/>
        <note>catalytic</note>
    </ligand>
</feature>
<dbReference type="Gene3D" id="3.40.50.300">
    <property type="entry name" value="P-loop containing nucleotide triphosphate hydrolases"/>
    <property type="match status" value="1"/>
</dbReference>
<gene>
    <name evidence="9 13" type="primary">ftsH</name>
    <name evidence="13" type="ORF">ACFSTG_12550</name>
</gene>
<dbReference type="CDD" id="cd19501">
    <property type="entry name" value="RecA-like_FtsH"/>
    <property type="match status" value="1"/>
</dbReference>
<dbReference type="HAMAP" id="MF_01458">
    <property type="entry name" value="FtsH"/>
    <property type="match status" value="1"/>
</dbReference>
<dbReference type="InterPro" id="IPR003593">
    <property type="entry name" value="AAA+_ATPase"/>
</dbReference>
<dbReference type="InterPro" id="IPR011546">
    <property type="entry name" value="Pept_M41_FtsH_extracell"/>
</dbReference>
<comment type="similarity">
    <text evidence="9">In the central section; belongs to the AAA ATPase family.</text>
</comment>
<dbReference type="Pfam" id="PF01434">
    <property type="entry name" value="Peptidase_M41"/>
    <property type="match status" value="1"/>
</dbReference>
<dbReference type="InterPro" id="IPR000642">
    <property type="entry name" value="Peptidase_M41"/>
</dbReference>
<feature type="active site" evidence="9">
    <location>
        <position position="460"/>
    </location>
</feature>
<dbReference type="PANTHER" id="PTHR43655:SF2">
    <property type="entry name" value="AFG3 LIKE MATRIX AAA PEPTIDASE SUBUNIT 2, ISOFORM A"/>
    <property type="match status" value="1"/>
</dbReference>
<dbReference type="Pfam" id="PF00004">
    <property type="entry name" value="AAA"/>
    <property type="match status" value="1"/>
</dbReference>
<feature type="binding site" evidence="9">
    <location>
        <begin position="236"/>
        <end position="243"/>
    </location>
    <ligand>
        <name>ATP</name>
        <dbReference type="ChEBI" id="CHEBI:30616"/>
    </ligand>
</feature>
<sequence length="637" mass="71748">MTPEKDPQTSSTPGTKPGLGWLYIIFFGIFVWLWFFNRQPPVPEIAWNEFEKELLIPGRVSRLDVVNNLRVEVYLKKQEEKDPAAEDTQSLFEQSSPAGPDYFFNIGSVEVFHEQLQQAQEKNQLAEQVNVTYSRRENWGGEILSWILPLGLLILFWMFILRRFSSRMTGESSMTRFSQSKARVMEKGEESPITFKDVAGLEEAKEEIYELVNFLKAPDKYQRLGAKIPKGILLLGPPGTGKTLLAKAVAGEAGVPFFSLSGSEFIEMFVGVGAARVRDLFKKAKAKAPSIIFIDEIDTIGRARGGTSFFHESDERDSTLNQLLAELDGFGTNTGVIVLAATNRGDILDPALLRPGRFDRHIQLELPNLTERKAIFEVHMKPLKLGADVDSDLLAAQTPGFSGADIANICNEAALLAAHKEQEEINRDDFFNAIDRVVGGMEKRSKIITSEEKKRVAYHEAGHVTTSWFLKHAQPVQKVSIIPRGRSLGAAWYLPEEHQIITRSEFFDALCTMLGGRAAEDLFFEEVSSNAVDDLEKATKQAYNMIVFYGFSKELKNLSFYDSTGKMSQSLHKPYSEKTAEKIDEEVQSLINMAYEKTSEILTSHREQLEQLANELIQKETLQKEEISKILGEKKRI</sequence>